<gene>
    <name evidence="1" type="ORF">CI1B_42330</name>
</gene>
<proteinExistence type="predicted"/>
<comment type="caution">
    <text evidence="1">The sequence shown here is derived from an EMBL/GenBank/DDBJ whole genome shotgun (WGS) entry which is preliminary data.</text>
</comment>
<name>A0A508TG09_9BRAD</name>
<evidence type="ECO:0000313" key="1">
    <source>
        <dbReference type="EMBL" id="VIO72587.1"/>
    </source>
</evidence>
<dbReference type="Proteomes" id="UP000328092">
    <property type="component" value="Unassembled WGS sequence"/>
</dbReference>
<organism evidence="1 2">
    <name type="scientific">Bradyrhizobium ivorense</name>
    <dbReference type="NCBI Taxonomy" id="2511166"/>
    <lineage>
        <taxon>Bacteria</taxon>
        <taxon>Pseudomonadati</taxon>
        <taxon>Pseudomonadota</taxon>
        <taxon>Alphaproteobacteria</taxon>
        <taxon>Hyphomicrobiales</taxon>
        <taxon>Nitrobacteraceae</taxon>
        <taxon>Bradyrhizobium</taxon>
    </lineage>
</organism>
<dbReference type="AlphaFoldDB" id="A0A508TG09"/>
<reference evidence="1" key="1">
    <citation type="submission" date="2019-02" db="EMBL/GenBank/DDBJ databases">
        <authorList>
            <person name="Pothier F.J."/>
        </authorList>
    </citation>
    <scope>NUCLEOTIDE SEQUENCE</scope>
    <source>
        <strain evidence="1">CI-1B</strain>
    </source>
</reference>
<dbReference type="EMBL" id="CAADFC020000016">
    <property type="protein sequence ID" value="VIO72587.1"/>
    <property type="molecule type" value="Genomic_DNA"/>
</dbReference>
<accession>A0A508TG09</accession>
<sequence>MIRYAASDQLPATTGNAASEDRVACVPADTHMRSPGNRLACFTQLVNWASSNWSCS</sequence>
<keyword evidence="2" id="KW-1185">Reference proteome</keyword>
<evidence type="ECO:0000313" key="2">
    <source>
        <dbReference type="Proteomes" id="UP000328092"/>
    </source>
</evidence>
<protein>
    <submittedName>
        <fullName evidence="1">Uncharacterized protein</fullName>
    </submittedName>
</protein>